<dbReference type="GO" id="GO:0140647">
    <property type="term" value="P:P450-containing electron transport chain"/>
    <property type="evidence" value="ECO:0007669"/>
    <property type="project" value="InterPro"/>
</dbReference>
<dbReference type="InterPro" id="IPR012675">
    <property type="entry name" value="Beta-grasp_dom_sf"/>
</dbReference>
<dbReference type="RefSeq" id="WP_044524800.1">
    <property type="nucleotide sequence ID" value="NZ_HG322954.1"/>
</dbReference>
<proteinExistence type="predicted"/>
<keyword evidence="1" id="KW-0001">2Fe-2S</keyword>
<dbReference type="EMBL" id="JAAXPJ010000028">
    <property type="protein sequence ID" value="NKZ15771.1"/>
    <property type="molecule type" value="Genomic_DNA"/>
</dbReference>
<dbReference type="AlphaFoldDB" id="A0A7X6S0K6"/>
<keyword evidence="2" id="KW-0479">Metal-binding</keyword>
<dbReference type="PANTHER" id="PTHR23426">
    <property type="entry name" value="FERREDOXIN/ADRENODOXIN"/>
    <property type="match status" value="1"/>
</dbReference>
<evidence type="ECO:0000256" key="1">
    <source>
        <dbReference type="ARBA" id="ARBA00022714"/>
    </source>
</evidence>
<feature type="domain" description="2Fe-2S ferredoxin-type" evidence="5">
    <location>
        <begin position="2"/>
        <end position="105"/>
    </location>
</feature>
<dbReference type="SUPFAM" id="SSF54292">
    <property type="entry name" value="2Fe-2S ferredoxin-like"/>
    <property type="match status" value="1"/>
</dbReference>
<dbReference type="InterPro" id="IPR036010">
    <property type="entry name" value="2Fe-2S_ferredoxin-like_sf"/>
</dbReference>
<name>A0A7X6S0K6_9MYCO</name>
<gene>
    <name evidence="6" type="ORF">HGA11_32885</name>
</gene>
<dbReference type="Gene3D" id="3.10.20.30">
    <property type="match status" value="1"/>
</dbReference>
<sequence>MPKITYIDYTGTSRCVDAEDGMSLMEIAINNNVPGIDGDCGGECACATCHVHVDADWLDKLPPSSDQEVSMLEFCDGVDHTSRLGCQIKICPTLDGIVVRTPAAQH</sequence>
<dbReference type="Proteomes" id="UP000518188">
    <property type="component" value="Unassembled WGS sequence"/>
</dbReference>
<keyword evidence="4" id="KW-0411">Iron-sulfur</keyword>
<accession>A0A7X6S0K6</accession>
<dbReference type="GO" id="GO:0051537">
    <property type="term" value="F:2 iron, 2 sulfur cluster binding"/>
    <property type="evidence" value="ECO:0007669"/>
    <property type="project" value="UniProtKB-KW"/>
</dbReference>
<evidence type="ECO:0000256" key="4">
    <source>
        <dbReference type="ARBA" id="ARBA00023014"/>
    </source>
</evidence>
<keyword evidence="3" id="KW-0408">Iron</keyword>
<evidence type="ECO:0000256" key="2">
    <source>
        <dbReference type="ARBA" id="ARBA00022723"/>
    </source>
</evidence>
<reference evidence="6 7" key="1">
    <citation type="submission" date="2020-04" db="EMBL/GenBank/DDBJ databases">
        <title>MicrobeNet Type strains.</title>
        <authorList>
            <person name="Nicholson A.C."/>
        </authorList>
    </citation>
    <scope>NUCLEOTIDE SEQUENCE [LARGE SCALE GENOMIC DNA]</scope>
    <source>
        <strain evidence="6 7">ATCC 700731</strain>
    </source>
</reference>
<dbReference type="Pfam" id="PF00111">
    <property type="entry name" value="Fer2"/>
    <property type="match status" value="1"/>
</dbReference>
<evidence type="ECO:0000259" key="5">
    <source>
        <dbReference type="PROSITE" id="PS51085"/>
    </source>
</evidence>
<protein>
    <submittedName>
        <fullName evidence="6">2Fe-2S iron-sulfur cluster binding domain-containing protein</fullName>
    </submittedName>
</protein>
<organism evidence="6 7">
    <name type="scientific">Mycolicibacterium septicum DSM 44393</name>
    <dbReference type="NCBI Taxonomy" id="1341646"/>
    <lineage>
        <taxon>Bacteria</taxon>
        <taxon>Bacillati</taxon>
        <taxon>Actinomycetota</taxon>
        <taxon>Actinomycetes</taxon>
        <taxon>Mycobacteriales</taxon>
        <taxon>Mycobacteriaceae</taxon>
        <taxon>Mycolicibacterium</taxon>
    </lineage>
</organism>
<evidence type="ECO:0000313" key="7">
    <source>
        <dbReference type="Proteomes" id="UP000518188"/>
    </source>
</evidence>
<comment type="caution">
    <text evidence="6">The sequence shown here is derived from an EMBL/GenBank/DDBJ whole genome shotgun (WGS) entry which is preliminary data.</text>
</comment>
<dbReference type="PROSITE" id="PS51085">
    <property type="entry name" value="2FE2S_FER_2"/>
    <property type="match status" value="1"/>
</dbReference>
<dbReference type="InterPro" id="IPR001055">
    <property type="entry name" value="Adrenodoxin-like"/>
</dbReference>
<dbReference type="PRINTS" id="PR00355">
    <property type="entry name" value="ADRENODOXIN"/>
</dbReference>
<evidence type="ECO:0000313" key="6">
    <source>
        <dbReference type="EMBL" id="NKZ15771.1"/>
    </source>
</evidence>
<dbReference type="GO" id="GO:0009055">
    <property type="term" value="F:electron transfer activity"/>
    <property type="evidence" value="ECO:0007669"/>
    <property type="project" value="TreeGrafter"/>
</dbReference>
<dbReference type="PANTHER" id="PTHR23426:SF67">
    <property type="entry name" value="2FE-2S FERREDOXIN-TYPE DOMAIN-CONTAINING PROTEIN"/>
    <property type="match status" value="1"/>
</dbReference>
<dbReference type="GO" id="GO:0046872">
    <property type="term" value="F:metal ion binding"/>
    <property type="evidence" value="ECO:0007669"/>
    <property type="project" value="UniProtKB-KW"/>
</dbReference>
<dbReference type="InterPro" id="IPR001041">
    <property type="entry name" value="2Fe-2S_ferredoxin-type"/>
</dbReference>
<evidence type="ECO:0000256" key="3">
    <source>
        <dbReference type="ARBA" id="ARBA00023004"/>
    </source>
</evidence>
<dbReference type="CDD" id="cd00207">
    <property type="entry name" value="fer2"/>
    <property type="match status" value="1"/>
</dbReference>